<feature type="domain" description="Integrase catalytic" evidence="1">
    <location>
        <begin position="564"/>
        <end position="660"/>
    </location>
</feature>
<dbReference type="Proteomes" id="UP001235939">
    <property type="component" value="Chromosome 10"/>
</dbReference>
<keyword evidence="3" id="KW-1185">Reference proteome</keyword>
<dbReference type="EMBL" id="CP092872">
    <property type="protein sequence ID" value="UYV73081.1"/>
    <property type="molecule type" value="Genomic_DNA"/>
</dbReference>
<dbReference type="CDD" id="cd09272">
    <property type="entry name" value="RNase_HI_RT_Ty1"/>
    <property type="match status" value="1"/>
</dbReference>
<dbReference type="InterPro" id="IPR012337">
    <property type="entry name" value="RNaseH-like_sf"/>
</dbReference>
<reference evidence="2 3" key="1">
    <citation type="submission" date="2022-01" db="EMBL/GenBank/DDBJ databases">
        <title>A chromosomal length assembly of Cordylochernes scorpioides.</title>
        <authorList>
            <person name="Zeh D."/>
            <person name="Zeh J."/>
        </authorList>
    </citation>
    <scope>NUCLEOTIDE SEQUENCE [LARGE SCALE GENOMIC DNA]</scope>
    <source>
        <strain evidence="2">IN4F17</strain>
        <tissue evidence="2">Whole Body</tissue>
    </source>
</reference>
<evidence type="ECO:0000259" key="1">
    <source>
        <dbReference type="PROSITE" id="PS50994"/>
    </source>
</evidence>
<evidence type="ECO:0000313" key="2">
    <source>
        <dbReference type="EMBL" id="UYV73081.1"/>
    </source>
</evidence>
<protein>
    <recommendedName>
        <fullName evidence="1">Integrase catalytic domain-containing protein</fullName>
    </recommendedName>
</protein>
<dbReference type="PANTHER" id="PTHR46114:SF2">
    <property type="entry name" value="CULLIN N-TERMINAL DOMAIN-CONTAINING PROTEIN"/>
    <property type="match status" value="1"/>
</dbReference>
<dbReference type="InterPro" id="IPR058912">
    <property type="entry name" value="HTH_animal"/>
</dbReference>
<name>A0ABY6KYB0_9ARAC</name>
<dbReference type="Pfam" id="PF14223">
    <property type="entry name" value="Retrotran_gag_2"/>
    <property type="match status" value="1"/>
</dbReference>
<dbReference type="Pfam" id="PF07727">
    <property type="entry name" value="RVT_2"/>
    <property type="match status" value="1"/>
</dbReference>
<dbReference type="SUPFAM" id="SSF53098">
    <property type="entry name" value="Ribonuclease H-like"/>
    <property type="match status" value="1"/>
</dbReference>
<sequence>MKNFVKAMDRNASRFAYLKQNFSSISETKIKEGIFVGPQIRKLQQDGNFQNSLNEVEAAAWNFFRSVCKNFLGSVKVENYRDIVNDLLLSYKALGCIMSLKIHFLHSHLDFFPDNLGAVSDEHGERFHQDISSMEKRYQGKWSSAMLADYCWTLKRDLPQANPIQANIAIPNQTGPIQANIAIPIKHGPIQANIAISTSIDISSHHPLQRNQQTSLVNARQLRISPSPAVSSYKQSSSIQPSPEINSTYPLQHQLYQSTANSSQHHPFKAMGLLEEKWEIDLVLPFLDILIIRTPHKLHTTVFHKKTIPPLYTHFSSNSPIAYKINTVRTLTKRIYTHCSLPIFKTIEKSRIISLLTSAGYPRYFIDKHSFDPVAPKSTTVYRATCLLPFSPDSIAISRILRPYGIRVFYNSPPSIATLLRSPITKADKPNNPIHSTGAVYAVSCQDCPASYVGETGRTAKNKEILGYMILNMSPEIAIIYKGIKNAREIWNSLKERFEGETEDKVMNLFLNLTKLKKQHNENIENYITKAQAFCNQKSQLGKFISERELVRYIIEGLPDTYTTIRTDNGGEFINEDLNQFLTEKGFKHELTTPYSPRSNWIAERANRTILNKVRTMLLDANLPLKLWGEAANTAAYIHNLTPTKPKERKTPMELWTGRKPSVRHLKTFGCQAYYKTFHPKRHKPDLKAKNAIFVGYSQFRKAYRLYYYEKVDLYESSYVKCDESRIRPKNQKVIKSRWVFIIKHQEENPEATFKARLVATGYNQTQGIDFEENFSPVMRHASLRTLLTIAAKMNLKIKIWKNEKQRMTALFTMEAELFSLCDGKWCTSLLEELGQNQLIEQPIEVNTDSQSLINWIKNPMHSNRTRHINRKYHYIKDDFIDNIITLKYISTEDNPADIMTKNLSGIVLKKTIYRTLELS</sequence>
<dbReference type="Gene3D" id="3.30.420.10">
    <property type="entry name" value="Ribonuclease H-like superfamily/Ribonuclease H"/>
    <property type="match status" value="1"/>
</dbReference>
<proteinExistence type="predicted"/>
<dbReference type="InterPro" id="IPR013103">
    <property type="entry name" value="RVT_2"/>
</dbReference>
<evidence type="ECO:0000313" key="3">
    <source>
        <dbReference type="Proteomes" id="UP001235939"/>
    </source>
</evidence>
<dbReference type="InterPro" id="IPR001584">
    <property type="entry name" value="Integrase_cat-core"/>
</dbReference>
<dbReference type="PROSITE" id="PS50994">
    <property type="entry name" value="INTEGRASE"/>
    <property type="match status" value="1"/>
</dbReference>
<gene>
    <name evidence="2" type="ORF">LAZ67_10001761</name>
</gene>
<dbReference type="InterPro" id="IPR036397">
    <property type="entry name" value="RNaseH_sf"/>
</dbReference>
<dbReference type="PANTHER" id="PTHR46114">
    <property type="entry name" value="APPLE DOMAIN-CONTAINING PROTEIN"/>
    <property type="match status" value="1"/>
</dbReference>
<accession>A0ABY6KYB0</accession>
<dbReference type="Pfam" id="PF26215">
    <property type="entry name" value="HTH_animal"/>
    <property type="match status" value="1"/>
</dbReference>
<organism evidence="2 3">
    <name type="scientific">Cordylochernes scorpioides</name>
    <dbReference type="NCBI Taxonomy" id="51811"/>
    <lineage>
        <taxon>Eukaryota</taxon>
        <taxon>Metazoa</taxon>
        <taxon>Ecdysozoa</taxon>
        <taxon>Arthropoda</taxon>
        <taxon>Chelicerata</taxon>
        <taxon>Arachnida</taxon>
        <taxon>Pseudoscorpiones</taxon>
        <taxon>Cheliferoidea</taxon>
        <taxon>Chernetidae</taxon>
        <taxon>Cordylochernes</taxon>
    </lineage>
</organism>